<organism evidence="6 7">
    <name type="scientific">Piscibacillus halophilus</name>
    <dbReference type="NCBI Taxonomy" id="571933"/>
    <lineage>
        <taxon>Bacteria</taxon>
        <taxon>Bacillati</taxon>
        <taxon>Bacillota</taxon>
        <taxon>Bacilli</taxon>
        <taxon>Bacillales</taxon>
        <taxon>Bacillaceae</taxon>
        <taxon>Piscibacillus</taxon>
    </lineage>
</organism>
<dbReference type="Gene3D" id="2.120.10.30">
    <property type="entry name" value="TolB, C-terminal domain"/>
    <property type="match status" value="1"/>
</dbReference>
<dbReference type="InterPro" id="IPR001375">
    <property type="entry name" value="Peptidase_S9_cat"/>
</dbReference>
<dbReference type="SUPFAM" id="SSF53474">
    <property type="entry name" value="alpha/beta-Hydrolases"/>
    <property type="match status" value="1"/>
</dbReference>
<keyword evidence="2" id="KW-0645">Protease</keyword>
<keyword evidence="6" id="KW-0031">Aminopeptidase</keyword>
<dbReference type="PANTHER" id="PTHR42776">
    <property type="entry name" value="SERINE PEPTIDASE S9 FAMILY MEMBER"/>
    <property type="match status" value="1"/>
</dbReference>
<feature type="domain" description="Peptidase S9 prolyl oligopeptidase catalytic" evidence="5">
    <location>
        <begin position="466"/>
        <end position="676"/>
    </location>
</feature>
<dbReference type="Gene3D" id="3.40.50.1820">
    <property type="entry name" value="alpha/beta hydrolase"/>
    <property type="match status" value="1"/>
</dbReference>
<dbReference type="InterPro" id="IPR029058">
    <property type="entry name" value="AB_hydrolase_fold"/>
</dbReference>
<dbReference type="Pfam" id="PF07676">
    <property type="entry name" value="PD40"/>
    <property type="match status" value="1"/>
</dbReference>
<proteinExistence type="inferred from homology"/>
<evidence type="ECO:0000313" key="6">
    <source>
        <dbReference type="EMBL" id="SEP64899.1"/>
    </source>
</evidence>
<evidence type="ECO:0000256" key="3">
    <source>
        <dbReference type="ARBA" id="ARBA00022801"/>
    </source>
</evidence>
<dbReference type="EMBL" id="FOES01000002">
    <property type="protein sequence ID" value="SEP64899.1"/>
    <property type="molecule type" value="Genomic_DNA"/>
</dbReference>
<dbReference type="GO" id="GO:0004252">
    <property type="term" value="F:serine-type endopeptidase activity"/>
    <property type="evidence" value="ECO:0007669"/>
    <property type="project" value="TreeGrafter"/>
</dbReference>
<keyword evidence="3" id="KW-0378">Hydrolase</keyword>
<protein>
    <submittedName>
        <fullName evidence="6">Dipeptidyl aminopeptidase/acylaminoacyl peptidase</fullName>
    </submittedName>
</protein>
<dbReference type="Proteomes" id="UP000199427">
    <property type="component" value="Unassembled WGS sequence"/>
</dbReference>
<dbReference type="GO" id="GO:0006508">
    <property type="term" value="P:proteolysis"/>
    <property type="evidence" value="ECO:0007669"/>
    <property type="project" value="UniProtKB-KW"/>
</dbReference>
<dbReference type="FunFam" id="3.40.50.1820:FF:000028">
    <property type="entry name" value="S9 family peptidase"/>
    <property type="match status" value="1"/>
</dbReference>
<name>A0A1H8ZK58_9BACI</name>
<comment type="similarity">
    <text evidence="1">Belongs to the peptidase S9C family.</text>
</comment>
<evidence type="ECO:0000256" key="1">
    <source>
        <dbReference type="ARBA" id="ARBA00010040"/>
    </source>
</evidence>
<dbReference type="InterPro" id="IPR011659">
    <property type="entry name" value="WD40"/>
</dbReference>
<keyword evidence="4" id="KW-0720">Serine protease</keyword>
<sequence>MTYFAIMQLIIALTLEGDHMSSKRLIKAEDLYQIDSVSDPRVSPTKNEAIFVKTHMDEKDNKYISNLFHLDLKSNDVTQWTFGKDRVSHPRWSRDGEKILFLSNRDEKNQVFVLSTNGGEAKQVTNEKDGVTSAEFSLDGNKVIYQVAESVDRESDDQKDDEKELPKPTVITRMKYKADGAGVLKEKYQQIKLVDLENEETKTIKEGKQNYIFQGWLNESAFIYSTDEDINQDFNFNHNVYIHHVDTEEDQEIPTEEGYVSSFSVSPNRDQVLFVHMGREYYNATHTEILHYDLNTGIVTPLTTELDAPVGDFVAADTQQQTILQDVIWASDRDFYFPVSDHGNVSLYYGNVDGELYPALNKDLHVFGFDLQAEQQKAILTISTTTNPSEVYSLDIPTGDLKQLTSFNEAFLNEVEIVKPEPISYTSKDDWTVHGWFMKPAKYKENETYPMIVNIHGGPHAFYANTFFHEMQYLAAKGYAVLYVNPRGSHSYGQTFVNSVRGDYGNGDYQDIMNGVDYVLAKYDWIDENRLGVTGGSYGGFMTNWIVGHTNRFKAAVTQRSISNWISFRGVSDIGYYFNEWQIQADLGEVEKLWKHSPIAYVENMKTPLKIIHNERDFRCPMEQAEQLYIALKHQGIETEFVRFPESDHNLSRTGKPNLRIERLNHISSWFDHYLK</sequence>
<evidence type="ECO:0000313" key="7">
    <source>
        <dbReference type="Proteomes" id="UP000199427"/>
    </source>
</evidence>
<dbReference type="GO" id="GO:0004177">
    <property type="term" value="F:aminopeptidase activity"/>
    <property type="evidence" value="ECO:0007669"/>
    <property type="project" value="UniProtKB-KW"/>
</dbReference>
<dbReference type="InterPro" id="IPR011042">
    <property type="entry name" value="6-blade_b-propeller_TolB-like"/>
</dbReference>
<dbReference type="Gene3D" id="2.140.10.30">
    <property type="entry name" value="Dipeptidylpeptidase IV, N-terminal domain"/>
    <property type="match status" value="1"/>
</dbReference>
<accession>A0A1H8ZK58</accession>
<dbReference type="AlphaFoldDB" id="A0A1H8ZK58"/>
<evidence type="ECO:0000256" key="2">
    <source>
        <dbReference type="ARBA" id="ARBA00022670"/>
    </source>
</evidence>
<evidence type="ECO:0000256" key="4">
    <source>
        <dbReference type="ARBA" id="ARBA00022825"/>
    </source>
</evidence>
<evidence type="ECO:0000259" key="5">
    <source>
        <dbReference type="Pfam" id="PF00326"/>
    </source>
</evidence>
<reference evidence="6 7" key="1">
    <citation type="submission" date="2016-10" db="EMBL/GenBank/DDBJ databases">
        <authorList>
            <person name="de Groot N.N."/>
        </authorList>
    </citation>
    <scope>NUCLEOTIDE SEQUENCE [LARGE SCALE GENOMIC DNA]</scope>
    <source>
        <strain evidence="6 7">DSM 21633</strain>
    </source>
</reference>
<gene>
    <name evidence="6" type="ORF">SAMN05216362_10211</name>
</gene>
<keyword evidence="7" id="KW-1185">Reference proteome</keyword>
<dbReference type="STRING" id="571933.SAMN05216362_10211"/>
<dbReference type="SUPFAM" id="SSF82171">
    <property type="entry name" value="DPP6 N-terminal domain-like"/>
    <property type="match status" value="1"/>
</dbReference>
<dbReference type="Pfam" id="PF00326">
    <property type="entry name" value="Peptidase_S9"/>
    <property type="match status" value="1"/>
</dbReference>
<dbReference type="PANTHER" id="PTHR42776:SF27">
    <property type="entry name" value="DIPEPTIDYL PEPTIDASE FAMILY MEMBER 6"/>
    <property type="match status" value="1"/>
</dbReference>